<gene>
    <name evidence="2" type="ORF">J8380_15080</name>
</gene>
<accession>A0ABX7X0R8</accession>
<proteinExistence type="predicted"/>
<dbReference type="RefSeq" id="WP_210226381.1">
    <property type="nucleotide sequence ID" value="NZ_CP072800.1"/>
</dbReference>
<keyword evidence="3" id="KW-1185">Reference proteome</keyword>
<evidence type="ECO:0000256" key="1">
    <source>
        <dbReference type="SAM" id="SignalP"/>
    </source>
</evidence>
<evidence type="ECO:0000313" key="3">
    <source>
        <dbReference type="Proteomes" id="UP000672027"/>
    </source>
</evidence>
<feature type="chain" id="PRO_5045659311" description="FAD/FMN-containing dehydrogenase" evidence="1">
    <location>
        <begin position="24"/>
        <end position="158"/>
    </location>
</feature>
<sequence>MTMMKKWLLLALLCLGLHTAAIAATELKVGDTLPTISLKDQHDKAVTVATDAQTLIFTVEKPASDLVNDYLKTQAADYLIAQKAYFLADISGMPSMITKMFAIPKMQERPYAILLGYEADALAFMPRQQNHVTVVKVKANKVEQILFVNDEASLRNHL</sequence>
<name>A0ABX7X0R8_9GAMM</name>
<dbReference type="Proteomes" id="UP000672027">
    <property type="component" value="Chromosome"/>
</dbReference>
<evidence type="ECO:0008006" key="4">
    <source>
        <dbReference type="Google" id="ProtNLM"/>
    </source>
</evidence>
<keyword evidence="1" id="KW-0732">Signal</keyword>
<dbReference type="EMBL" id="CP072800">
    <property type="protein sequence ID" value="QTR49541.1"/>
    <property type="molecule type" value="Genomic_DNA"/>
</dbReference>
<reference evidence="2 3" key="1">
    <citation type="submission" date="2021-04" db="EMBL/GenBank/DDBJ databases">
        <title>Genomics, taxonomy and metabolism of representatives of sulfur bacteria of the genus Thiothrix: Thiothrix fructosivorans QT, Thiothrix unzii A1T and three new species, Thiothrix subterranea sp. nov., Thiothrix litoralis sp. nov. and 'Candidatus Thiothrix anitrata' sp. nov.</title>
        <authorList>
            <person name="Ravin N.V."/>
            <person name="Smolyakov D."/>
            <person name="Rudenko T.S."/>
            <person name="Mardanov A.V."/>
            <person name="Beletsky A.V."/>
            <person name="Markov N.D."/>
            <person name="Fomenkov A.I."/>
            <person name="Roberts R.J."/>
            <person name="Karnachuk O.V."/>
            <person name="Novikov A."/>
            <person name="Grabovich M.Y."/>
        </authorList>
    </citation>
    <scope>NUCLEOTIDE SEQUENCE [LARGE SCALE GENOMIC DNA]</scope>
    <source>
        <strain evidence="2 3">A52</strain>
    </source>
</reference>
<protein>
    <recommendedName>
        <fullName evidence="4">FAD/FMN-containing dehydrogenase</fullName>
    </recommendedName>
</protein>
<evidence type="ECO:0000313" key="2">
    <source>
        <dbReference type="EMBL" id="QTR49541.1"/>
    </source>
</evidence>
<organism evidence="2 3">
    <name type="scientific">Candidatus Thiothrix anitrata</name>
    <dbReference type="NCBI Taxonomy" id="2823902"/>
    <lineage>
        <taxon>Bacteria</taxon>
        <taxon>Pseudomonadati</taxon>
        <taxon>Pseudomonadota</taxon>
        <taxon>Gammaproteobacteria</taxon>
        <taxon>Thiotrichales</taxon>
        <taxon>Thiotrichaceae</taxon>
        <taxon>Thiothrix</taxon>
    </lineage>
</organism>
<feature type="signal peptide" evidence="1">
    <location>
        <begin position="1"/>
        <end position="23"/>
    </location>
</feature>